<accession>A0A1B1Z258</accession>
<dbReference type="RefSeq" id="WP_066287241.1">
    <property type="nucleotide sequence ID" value="NZ_CP016761.1"/>
</dbReference>
<dbReference type="KEGG" id="far:ABE41_005320"/>
<dbReference type="SUPFAM" id="SSF55729">
    <property type="entry name" value="Acyl-CoA N-acyltransferases (Nat)"/>
    <property type="match status" value="1"/>
</dbReference>
<dbReference type="Proteomes" id="UP000077412">
    <property type="component" value="Chromosome"/>
</dbReference>
<feature type="domain" description="N-acetyltransferase" evidence="1">
    <location>
        <begin position="5"/>
        <end position="160"/>
    </location>
</feature>
<proteinExistence type="predicted"/>
<protein>
    <submittedName>
        <fullName evidence="2">GNAT family N-acetyltransferase</fullName>
    </submittedName>
</protein>
<dbReference type="OrthoDB" id="66776at2"/>
<dbReference type="Pfam" id="PF00583">
    <property type="entry name" value="Acetyltransf_1"/>
    <property type="match status" value="1"/>
</dbReference>
<dbReference type="Gene3D" id="3.40.630.30">
    <property type="match status" value="1"/>
</dbReference>
<dbReference type="InterPro" id="IPR016181">
    <property type="entry name" value="Acyl_CoA_acyltransferase"/>
</dbReference>
<dbReference type="STRING" id="255247.ABE41_005320"/>
<name>A0A1B1Z258_9BACL</name>
<evidence type="ECO:0000313" key="3">
    <source>
        <dbReference type="Proteomes" id="UP000077412"/>
    </source>
</evidence>
<sequence length="162" mass="18597">MTPNIKVRRFEDADFETINQYTLPDEQAIYTSIPSLIVETFRADKCNEPFVICSEGHVVGWFALYTDQSGNIYTNNEKAILLKSLSIDARHQKKGYALEALRGLPNLVKEQYKDKDEIILTVHETNSPAINLYKKAGFVYKGENYDGEYGIELIFHQDLLKK</sequence>
<keyword evidence="3" id="KW-1185">Reference proteome</keyword>
<dbReference type="AlphaFoldDB" id="A0A1B1Z258"/>
<dbReference type="InterPro" id="IPR000182">
    <property type="entry name" value="GNAT_dom"/>
</dbReference>
<dbReference type="PROSITE" id="PS51186">
    <property type="entry name" value="GNAT"/>
    <property type="match status" value="1"/>
</dbReference>
<evidence type="ECO:0000259" key="1">
    <source>
        <dbReference type="PROSITE" id="PS51186"/>
    </source>
</evidence>
<evidence type="ECO:0000313" key="2">
    <source>
        <dbReference type="EMBL" id="ANX11419.1"/>
    </source>
</evidence>
<reference evidence="2 3" key="1">
    <citation type="submission" date="2016-08" db="EMBL/GenBank/DDBJ databases">
        <title>Complete genome sequence of Fictibacillus arsenicus G25-54, a strain with toxicity to nematodes and a potential arsenic-resistance activity.</title>
        <authorList>
            <person name="Zheng Z."/>
        </authorList>
    </citation>
    <scope>NUCLEOTIDE SEQUENCE [LARGE SCALE GENOMIC DNA]</scope>
    <source>
        <strain evidence="2 3">G25-54</strain>
    </source>
</reference>
<dbReference type="GO" id="GO:0016747">
    <property type="term" value="F:acyltransferase activity, transferring groups other than amino-acyl groups"/>
    <property type="evidence" value="ECO:0007669"/>
    <property type="project" value="InterPro"/>
</dbReference>
<keyword evidence="2" id="KW-0808">Transferase</keyword>
<gene>
    <name evidence="2" type="ORF">ABE41_005320</name>
</gene>
<organism evidence="2 3">
    <name type="scientific">Fictibacillus arsenicus</name>
    <dbReference type="NCBI Taxonomy" id="255247"/>
    <lineage>
        <taxon>Bacteria</taxon>
        <taxon>Bacillati</taxon>
        <taxon>Bacillota</taxon>
        <taxon>Bacilli</taxon>
        <taxon>Bacillales</taxon>
        <taxon>Fictibacillaceae</taxon>
        <taxon>Fictibacillus</taxon>
    </lineage>
</organism>
<dbReference type="EMBL" id="CP016761">
    <property type="protein sequence ID" value="ANX11419.1"/>
    <property type="molecule type" value="Genomic_DNA"/>
</dbReference>